<name>A0A425XY31_9BACT</name>
<dbReference type="AlphaFoldDB" id="A0A425XY31"/>
<sequence length="133" mass="15138">MKANYICPHCRSFLNVGDKIIIAAKNSQKETGILLLSMKLGDYTVLKHPSFNVEKGEKINMFCPSCNKTLKKKKVHKNLYGIIMQDEEDKEMQILFSGIYGEKCTYRITDKDVEGFGDDASKYIDLDNLISMS</sequence>
<keyword evidence="2" id="KW-1185">Reference proteome</keyword>
<gene>
    <name evidence="1" type="ORF">DWB61_14200</name>
</gene>
<evidence type="ECO:0000313" key="1">
    <source>
        <dbReference type="EMBL" id="RRG19700.1"/>
    </source>
</evidence>
<proteinExistence type="predicted"/>
<dbReference type="RefSeq" id="WP_125031548.1">
    <property type="nucleotide sequence ID" value="NZ_JAPXVP010000016.1"/>
</dbReference>
<accession>A0A425XY31</accession>
<dbReference type="Proteomes" id="UP000285794">
    <property type="component" value="Unassembled WGS sequence"/>
</dbReference>
<reference evidence="1 2" key="1">
    <citation type="submission" date="2018-07" db="EMBL/GenBank/DDBJ databases">
        <title>Draft genome sequence of Ancylomarina sp. M1P.</title>
        <authorList>
            <person name="Yadav S."/>
            <person name="Villanueva L."/>
            <person name="Damste J.S.S."/>
        </authorList>
    </citation>
    <scope>NUCLEOTIDE SEQUENCE [LARGE SCALE GENOMIC DNA]</scope>
    <source>
        <strain evidence="1 2">M1P</strain>
    </source>
</reference>
<dbReference type="EMBL" id="QQWG01000017">
    <property type="protein sequence ID" value="RRG19700.1"/>
    <property type="molecule type" value="Genomic_DNA"/>
</dbReference>
<comment type="caution">
    <text evidence="1">The sequence shown here is derived from an EMBL/GenBank/DDBJ whole genome shotgun (WGS) entry which is preliminary data.</text>
</comment>
<organism evidence="1 2">
    <name type="scientific">Ancylomarina euxinus</name>
    <dbReference type="NCBI Taxonomy" id="2283627"/>
    <lineage>
        <taxon>Bacteria</taxon>
        <taxon>Pseudomonadati</taxon>
        <taxon>Bacteroidota</taxon>
        <taxon>Bacteroidia</taxon>
        <taxon>Marinilabiliales</taxon>
        <taxon>Marinifilaceae</taxon>
        <taxon>Ancylomarina</taxon>
    </lineage>
</organism>
<protein>
    <submittedName>
        <fullName evidence="1">Uncharacterized protein</fullName>
    </submittedName>
</protein>
<dbReference type="OrthoDB" id="1118787at2"/>
<evidence type="ECO:0000313" key="2">
    <source>
        <dbReference type="Proteomes" id="UP000285794"/>
    </source>
</evidence>